<dbReference type="PANTHER" id="PTHR46825">
    <property type="entry name" value="D-ALANYL-D-ALANINE-CARBOXYPEPTIDASE/ENDOPEPTIDASE AMPH"/>
    <property type="match status" value="1"/>
</dbReference>
<dbReference type="Gene3D" id="3.40.710.10">
    <property type="entry name" value="DD-peptidase/beta-lactamase superfamily"/>
    <property type="match status" value="1"/>
</dbReference>
<dbReference type="InterPro" id="IPR012338">
    <property type="entry name" value="Beta-lactam/transpept-like"/>
</dbReference>
<evidence type="ECO:0000313" key="5">
    <source>
        <dbReference type="EMBL" id="NMH75522.1"/>
    </source>
</evidence>
<evidence type="ECO:0000256" key="3">
    <source>
        <dbReference type="SAM" id="SignalP"/>
    </source>
</evidence>
<dbReference type="InterPro" id="IPR001466">
    <property type="entry name" value="Beta-lactam-related"/>
</dbReference>
<feature type="transmembrane region" description="Helical" evidence="2">
    <location>
        <begin position="570"/>
        <end position="597"/>
    </location>
</feature>
<feature type="domain" description="Beta-lactamase-related" evidence="4">
    <location>
        <begin position="63"/>
        <end position="395"/>
    </location>
</feature>
<feature type="transmembrane region" description="Helical" evidence="2">
    <location>
        <begin position="609"/>
        <end position="629"/>
    </location>
</feature>
<dbReference type="RefSeq" id="WP_169393606.1">
    <property type="nucleotide sequence ID" value="NZ_JAAXKY010000001.1"/>
</dbReference>
<feature type="transmembrane region" description="Helical" evidence="2">
    <location>
        <begin position="636"/>
        <end position="661"/>
    </location>
</feature>
<keyword evidence="3" id="KW-0732">Signal</keyword>
<dbReference type="Proteomes" id="UP001296706">
    <property type="component" value="Unassembled WGS sequence"/>
</dbReference>
<dbReference type="Pfam" id="PF00144">
    <property type="entry name" value="Beta-lactamase"/>
    <property type="match status" value="1"/>
</dbReference>
<dbReference type="PANTHER" id="PTHR46825:SF9">
    <property type="entry name" value="BETA-LACTAMASE-RELATED DOMAIN-CONTAINING PROTEIN"/>
    <property type="match status" value="1"/>
</dbReference>
<protein>
    <submittedName>
        <fullName evidence="5">Beta-lactamase family protein</fullName>
    </submittedName>
</protein>
<comment type="caution">
    <text evidence="5">The sequence shown here is derived from an EMBL/GenBank/DDBJ whole genome shotgun (WGS) entry which is preliminary data.</text>
</comment>
<evidence type="ECO:0000256" key="1">
    <source>
        <dbReference type="SAM" id="MobiDB-lite"/>
    </source>
</evidence>
<gene>
    <name evidence="5" type="ORF">HF577_00020</name>
</gene>
<evidence type="ECO:0000256" key="2">
    <source>
        <dbReference type="SAM" id="Phobius"/>
    </source>
</evidence>
<feature type="region of interest" description="Disordered" evidence="1">
    <location>
        <begin position="246"/>
        <end position="266"/>
    </location>
</feature>
<organism evidence="5 6">
    <name type="scientific">Pseudonocardia xinjiangensis</name>
    <dbReference type="NCBI Taxonomy" id="75289"/>
    <lineage>
        <taxon>Bacteria</taxon>
        <taxon>Bacillati</taxon>
        <taxon>Actinomycetota</taxon>
        <taxon>Actinomycetes</taxon>
        <taxon>Pseudonocardiales</taxon>
        <taxon>Pseudonocardiaceae</taxon>
        <taxon>Pseudonocardia</taxon>
    </lineage>
</organism>
<dbReference type="SUPFAM" id="SSF56601">
    <property type="entry name" value="beta-lactamase/transpeptidase-like"/>
    <property type="match status" value="1"/>
</dbReference>
<name>A0ABX1R544_9PSEU</name>
<feature type="chain" id="PRO_5047308310" evidence="3">
    <location>
        <begin position="21"/>
        <end position="667"/>
    </location>
</feature>
<feature type="signal peptide" evidence="3">
    <location>
        <begin position="1"/>
        <end position="20"/>
    </location>
</feature>
<keyword evidence="6" id="KW-1185">Reference proteome</keyword>
<dbReference type="PROSITE" id="PS51318">
    <property type="entry name" value="TAT"/>
    <property type="match status" value="1"/>
</dbReference>
<dbReference type="InterPro" id="IPR006311">
    <property type="entry name" value="TAT_signal"/>
</dbReference>
<sequence length="667" mass="69263">MTTHAPVRRSSRGTRTTALAAAGAVAALLAGCGAAAPATTPAPPIPASGTATLTAPDVDAWLDGLVPAALDRSGIAGAAVTVVHNGQVLSARGFGYADSGSEGTPPRPVDPDRTLFRVGSVSKVFVATAVMQLVEQGKIDLDADVGRYLDFPLPRTFDRAVTMRHLLSHTAGFEERLGNIITLGETTVNLRDTVAVEPPDQVFEPGTVPAYSNYGYALAGYIVERVSGTPFDDHVERTVLGRAGMTSSSFAQPLPPELRSRLSHGYATDSGPAAPFESVGPAPAGALTASVTDMGRFMLAHLGEAGPEQTLLRPGTAALMRQPALDSTSLGTLADGPRMALGLFDESRNGHRIVGHGGDTQYFHSHLQIYPDDRTGVFVTLNSTGRGATDTLDLRQSLLDGFAERYFPAAAAAAAPRTATATSHAAMAAGTYENARAPFSTFLSALTVTGQTRVTARGDGTVLIEPGPLSLYPALYEEIRPWVWQEVGGRRIVTMRAAGDRVEAINVAAAFTLLPTGAARDAGIAVPVLLASAAVLLISLLTWPIGAIVRRRHSLPAPASLGRVGRTARILTRVAAAAGVLALAGWAVVIVTISGLQDLPAPLIHALQAAQWVALAGVVPAAVGLVVAVRRRAGRATVLGSVFLLPALVGISWFALVFGLLSPSVSY</sequence>
<dbReference type="InterPro" id="IPR050491">
    <property type="entry name" value="AmpC-like"/>
</dbReference>
<evidence type="ECO:0000313" key="6">
    <source>
        <dbReference type="Proteomes" id="UP001296706"/>
    </source>
</evidence>
<reference evidence="5 6" key="1">
    <citation type="submission" date="2020-04" db="EMBL/GenBank/DDBJ databases">
        <authorList>
            <person name="Klaysubun C."/>
            <person name="Duangmal K."/>
            <person name="Lipun K."/>
        </authorList>
    </citation>
    <scope>NUCLEOTIDE SEQUENCE [LARGE SCALE GENOMIC DNA]</scope>
    <source>
        <strain evidence="5 6">JCM 11839</strain>
    </source>
</reference>
<proteinExistence type="predicted"/>
<keyword evidence="2" id="KW-0812">Transmembrane</keyword>
<feature type="transmembrane region" description="Helical" evidence="2">
    <location>
        <begin position="524"/>
        <end position="549"/>
    </location>
</feature>
<evidence type="ECO:0000259" key="4">
    <source>
        <dbReference type="Pfam" id="PF00144"/>
    </source>
</evidence>
<keyword evidence="2" id="KW-1133">Transmembrane helix</keyword>
<dbReference type="EMBL" id="JAAXKY010000001">
    <property type="protein sequence ID" value="NMH75522.1"/>
    <property type="molecule type" value="Genomic_DNA"/>
</dbReference>
<accession>A0ABX1R544</accession>
<keyword evidence="2" id="KW-0472">Membrane</keyword>